<dbReference type="AlphaFoldDB" id="A0A418LY32"/>
<dbReference type="Gene3D" id="2.40.128.270">
    <property type="match status" value="1"/>
</dbReference>
<dbReference type="InterPro" id="IPR005184">
    <property type="entry name" value="DUF306_Meta_HslJ"/>
</dbReference>
<name>A0A418LY32_9BACT</name>
<dbReference type="Pfam" id="PF03724">
    <property type="entry name" value="META"/>
    <property type="match status" value="1"/>
</dbReference>
<dbReference type="PROSITE" id="PS51257">
    <property type="entry name" value="PROKAR_LIPOPROTEIN"/>
    <property type="match status" value="1"/>
</dbReference>
<dbReference type="Proteomes" id="UP000283523">
    <property type="component" value="Unassembled WGS sequence"/>
</dbReference>
<evidence type="ECO:0000313" key="3">
    <source>
        <dbReference type="Proteomes" id="UP000283523"/>
    </source>
</evidence>
<feature type="domain" description="DUF306" evidence="1">
    <location>
        <begin position="41"/>
        <end position="132"/>
    </location>
</feature>
<evidence type="ECO:0000259" key="1">
    <source>
        <dbReference type="Pfam" id="PF03724"/>
    </source>
</evidence>
<dbReference type="OrthoDB" id="953642at2"/>
<gene>
    <name evidence="2" type="ORF">DYU11_28880</name>
</gene>
<reference evidence="2 3" key="1">
    <citation type="submission" date="2018-08" db="EMBL/GenBank/DDBJ databases">
        <title>Fibrisoma montanum sp. nov., isolated from Danxia mountain soil.</title>
        <authorList>
            <person name="Huang Y."/>
        </authorList>
    </citation>
    <scope>NUCLEOTIDE SEQUENCE [LARGE SCALE GENOMIC DNA]</scope>
    <source>
        <strain evidence="2 3">HYT19</strain>
    </source>
</reference>
<accession>A0A418LY32</accession>
<protein>
    <submittedName>
        <fullName evidence="2">META domain-containing protein</fullName>
    </submittedName>
</protein>
<organism evidence="2 3">
    <name type="scientific">Fibrisoma montanum</name>
    <dbReference type="NCBI Taxonomy" id="2305895"/>
    <lineage>
        <taxon>Bacteria</taxon>
        <taxon>Pseudomonadati</taxon>
        <taxon>Bacteroidota</taxon>
        <taxon>Cytophagia</taxon>
        <taxon>Cytophagales</taxon>
        <taxon>Spirosomataceae</taxon>
        <taxon>Fibrisoma</taxon>
    </lineage>
</organism>
<dbReference type="InterPro" id="IPR038670">
    <property type="entry name" value="HslJ-like_sf"/>
</dbReference>
<keyword evidence="3" id="KW-1185">Reference proteome</keyword>
<comment type="caution">
    <text evidence="2">The sequence shown here is derived from an EMBL/GenBank/DDBJ whole genome shotgun (WGS) entry which is preliminary data.</text>
</comment>
<proteinExistence type="predicted"/>
<dbReference type="RefSeq" id="WP_119671226.1">
    <property type="nucleotide sequence ID" value="NZ_QXED01000012.1"/>
</dbReference>
<dbReference type="EMBL" id="QXED01000012">
    <property type="protein sequence ID" value="RIV18257.1"/>
    <property type="molecule type" value="Genomic_DNA"/>
</dbReference>
<sequence length="146" mass="16368">MIRIIAMIALALASLACETKQEEAVPAYIDSLIGNWQLVEPSSPYVVTLRIGERNERGFALSGSAPVNTYSGSVADPGLIFTSELYPFRVRDLANTEIAGPADAMQFEQSYFVNLRAAYRYELTNQNRLRLYYRGAPDGVYVYERK</sequence>
<evidence type="ECO:0000313" key="2">
    <source>
        <dbReference type="EMBL" id="RIV18257.1"/>
    </source>
</evidence>